<name>A0A6G1JWS4_9PLEO</name>
<evidence type="ECO:0000313" key="2">
    <source>
        <dbReference type="EMBL" id="KAF2704705.1"/>
    </source>
</evidence>
<sequence length="161" mass="18147">MREGRSSRALHKGRRSEAKRKRLTSSRLASSHLHHFDPFPPPHRSFPSTERHTRESQTRTSNHGVYLQQITSTHRRRICANPLHPASQRAVRATDTTGLPLVGWYSNVCYPLSSLDDDVVMLFPDNIENPVTPEKDERGNARDAAQNGAPCMAYGSCAWCN</sequence>
<evidence type="ECO:0000313" key="3">
    <source>
        <dbReference type="Proteomes" id="UP000799428"/>
    </source>
</evidence>
<evidence type="ECO:0000256" key="1">
    <source>
        <dbReference type="SAM" id="MobiDB-lite"/>
    </source>
</evidence>
<protein>
    <submittedName>
        <fullName evidence="2">Uncharacterized protein</fullName>
    </submittedName>
</protein>
<dbReference type="AlphaFoldDB" id="A0A6G1JWS4"/>
<organism evidence="2 3">
    <name type="scientific">Pleomassaria siparia CBS 279.74</name>
    <dbReference type="NCBI Taxonomy" id="1314801"/>
    <lineage>
        <taxon>Eukaryota</taxon>
        <taxon>Fungi</taxon>
        <taxon>Dikarya</taxon>
        <taxon>Ascomycota</taxon>
        <taxon>Pezizomycotina</taxon>
        <taxon>Dothideomycetes</taxon>
        <taxon>Pleosporomycetidae</taxon>
        <taxon>Pleosporales</taxon>
        <taxon>Pleomassariaceae</taxon>
        <taxon>Pleomassaria</taxon>
    </lineage>
</organism>
<dbReference type="Proteomes" id="UP000799428">
    <property type="component" value="Unassembled WGS sequence"/>
</dbReference>
<gene>
    <name evidence="2" type="ORF">K504DRAFT_110102</name>
</gene>
<feature type="compositionally biased region" description="Basic residues" evidence="1">
    <location>
        <begin position="8"/>
        <end position="24"/>
    </location>
</feature>
<keyword evidence="3" id="KW-1185">Reference proteome</keyword>
<feature type="region of interest" description="Disordered" evidence="1">
    <location>
        <begin position="1"/>
        <end position="63"/>
    </location>
</feature>
<reference evidence="2" key="1">
    <citation type="journal article" date="2020" name="Stud. Mycol.">
        <title>101 Dothideomycetes genomes: a test case for predicting lifestyles and emergence of pathogens.</title>
        <authorList>
            <person name="Haridas S."/>
            <person name="Albert R."/>
            <person name="Binder M."/>
            <person name="Bloem J."/>
            <person name="Labutti K."/>
            <person name="Salamov A."/>
            <person name="Andreopoulos B."/>
            <person name="Baker S."/>
            <person name="Barry K."/>
            <person name="Bills G."/>
            <person name="Bluhm B."/>
            <person name="Cannon C."/>
            <person name="Castanera R."/>
            <person name="Culley D."/>
            <person name="Daum C."/>
            <person name="Ezra D."/>
            <person name="Gonzalez J."/>
            <person name="Henrissat B."/>
            <person name="Kuo A."/>
            <person name="Liang C."/>
            <person name="Lipzen A."/>
            <person name="Lutzoni F."/>
            <person name="Magnuson J."/>
            <person name="Mondo S."/>
            <person name="Nolan M."/>
            <person name="Ohm R."/>
            <person name="Pangilinan J."/>
            <person name="Park H.-J."/>
            <person name="Ramirez L."/>
            <person name="Alfaro M."/>
            <person name="Sun H."/>
            <person name="Tritt A."/>
            <person name="Yoshinaga Y."/>
            <person name="Zwiers L.-H."/>
            <person name="Turgeon B."/>
            <person name="Goodwin S."/>
            <person name="Spatafora J."/>
            <person name="Crous P."/>
            <person name="Grigoriev I."/>
        </authorList>
    </citation>
    <scope>NUCLEOTIDE SEQUENCE</scope>
    <source>
        <strain evidence="2">CBS 279.74</strain>
    </source>
</reference>
<accession>A0A6G1JWS4</accession>
<dbReference type="EMBL" id="MU005781">
    <property type="protein sequence ID" value="KAF2704705.1"/>
    <property type="molecule type" value="Genomic_DNA"/>
</dbReference>
<proteinExistence type="predicted"/>